<dbReference type="InterPro" id="IPR038765">
    <property type="entry name" value="Papain-like_cys_pep_sf"/>
</dbReference>
<proteinExistence type="predicted"/>
<comment type="caution">
    <text evidence="1">The sequence shown here is derived from an EMBL/GenBank/DDBJ whole genome shotgun (WGS) entry which is preliminary data.</text>
</comment>
<evidence type="ECO:0000313" key="1">
    <source>
        <dbReference type="EMBL" id="GLR87044.1"/>
    </source>
</evidence>
<dbReference type="Proteomes" id="UP001156905">
    <property type="component" value="Unassembled WGS sequence"/>
</dbReference>
<gene>
    <name evidence="1" type="ORF">GCM10007857_37550</name>
</gene>
<evidence type="ECO:0000313" key="2">
    <source>
        <dbReference type="Proteomes" id="UP001156905"/>
    </source>
</evidence>
<organism evidence="1 2">
    <name type="scientific">Bradyrhizobium iriomotense</name>
    <dbReference type="NCBI Taxonomy" id="441950"/>
    <lineage>
        <taxon>Bacteria</taxon>
        <taxon>Pseudomonadati</taxon>
        <taxon>Pseudomonadota</taxon>
        <taxon>Alphaproteobacteria</taxon>
        <taxon>Hyphomicrobiales</taxon>
        <taxon>Nitrobacteraceae</taxon>
        <taxon>Bradyrhizobium</taxon>
    </lineage>
</organism>
<accession>A0ABQ6AXY7</accession>
<protein>
    <submittedName>
        <fullName evidence="1">Uncharacterized protein</fullName>
    </submittedName>
</protein>
<dbReference type="SUPFAM" id="SSF54001">
    <property type="entry name" value="Cysteine proteinases"/>
    <property type="match status" value="1"/>
</dbReference>
<keyword evidence="2" id="KW-1185">Reference proteome</keyword>
<dbReference type="EMBL" id="BSOW01000012">
    <property type="protein sequence ID" value="GLR87044.1"/>
    <property type="molecule type" value="Genomic_DNA"/>
</dbReference>
<name>A0ABQ6AXY7_9BRAD</name>
<sequence length="213" mass="23470">MPHVALAHVPAHHLFFPKKLSIWHNDLHGDCVTAEEAFAKACHKPEIFISDAEVEKWAKAHGVYEGATLISVLKWMQKEGFTQSDHTYDDGSHTTVDWTNPAVLKSALYHGPVKIGVAADQLETTCRAHNFKTGWFATGYTEDNNEDHCVSLCGYGTITWLAHQLDTSVPSGIDGSKPGYAMFTWGSIGIIDVPSMVAITHEAWLRTPTTVIV</sequence>
<reference evidence="2" key="1">
    <citation type="journal article" date="2019" name="Int. J. Syst. Evol. Microbiol.">
        <title>The Global Catalogue of Microorganisms (GCM) 10K type strain sequencing project: providing services to taxonomists for standard genome sequencing and annotation.</title>
        <authorList>
            <consortium name="The Broad Institute Genomics Platform"/>
            <consortium name="The Broad Institute Genome Sequencing Center for Infectious Disease"/>
            <person name="Wu L."/>
            <person name="Ma J."/>
        </authorList>
    </citation>
    <scope>NUCLEOTIDE SEQUENCE [LARGE SCALE GENOMIC DNA]</scope>
    <source>
        <strain evidence="2">NBRC 102520</strain>
    </source>
</reference>